<dbReference type="SUPFAM" id="SSF81301">
    <property type="entry name" value="Nucleotidyltransferase"/>
    <property type="match status" value="1"/>
</dbReference>
<organism evidence="2 3">
    <name type="scientific">Rickettsia asembonensis</name>
    <dbReference type="NCBI Taxonomy" id="1068590"/>
    <lineage>
        <taxon>Bacteria</taxon>
        <taxon>Pseudomonadati</taxon>
        <taxon>Pseudomonadota</taxon>
        <taxon>Alphaproteobacteria</taxon>
        <taxon>Rickettsiales</taxon>
        <taxon>Rickettsiaceae</taxon>
        <taxon>Rickettsieae</taxon>
        <taxon>Rickettsia</taxon>
        <taxon>spotted fever group</taxon>
    </lineage>
</organism>
<protein>
    <recommendedName>
        <fullName evidence="1">Polymerase beta nucleotidyltransferase domain-containing protein</fullName>
    </recommendedName>
</protein>
<dbReference type="CDD" id="cd05403">
    <property type="entry name" value="NT_KNTase_like"/>
    <property type="match status" value="1"/>
</dbReference>
<evidence type="ECO:0000313" key="2">
    <source>
        <dbReference type="EMBL" id="KIJ89121.1"/>
    </source>
</evidence>
<gene>
    <name evidence="2" type="ORF">SB78_01420</name>
</gene>
<comment type="caution">
    <text evidence="2">The sequence shown here is derived from an EMBL/GenBank/DDBJ whole genome shotgun (WGS) entry which is preliminary data.</text>
</comment>
<reference evidence="2 3" key="1">
    <citation type="submission" date="2014-12" db="EMBL/GenBank/DDBJ databases">
        <title>Whole genome sequence of Candidatus Rickettsia asemboensis strain NMRCii isolated from cat fleas in west Kenya.</title>
        <authorList>
            <person name="Jima D."/>
            <person name="Luce-Fedrow A."/>
            <person name="Yang Y."/>
            <person name="Maina A.N."/>
            <person name="Snesrud E.C."/>
            <person name="Jarman R.G."/>
            <person name="Richards A.L."/>
            <person name="Hang J."/>
        </authorList>
    </citation>
    <scope>NUCLEOTIDE SEQUENCE [LARGE SCALE GENOMIC DNA]</scope>
    <source>
        <strain evidence="2 3">NMRCii</strain>
    </source>
</reference>
<dbReference type="InterPro" id="IPR043519">
    <property type="entry name" value="NT_sf"/>
</dbReference>
<dbReference type="InterPro" id="IPR041633">
    <property type="entry name" value="Polbeta"/>
</dbReference>
<evidence type="ECO:0000259" key="1">
    <source>
        <dbReference type="Pfam" id="PF18765"/>
    </source>
</evidence>
<sequence>MIQLDKQDLLILRTILSKYPYKFYAYGSRVKGNHKKFSDLDLCIMDDINHEVLLEIRKVLDESDISIHIDIKRWNIDMNEDFRSLIKKDIILFE</sequence>
<evidence type="ECO:0000313" key="3">
    <source>
        <dbReference type="Proteomes" id="UP000031952"/>
    </source>
</evidence>
<dbReference type="EMBL" id="JWSW01000006">
    <property type="protein sequence ID" value="KIJ89121.1"/>
    <property type="molecule type" value="Genomic_DNA"/>
</dbReference>
<dbReference type="RefSeq" id="WP_011271084.1">
    <property type="nucleotide sequence ID" value="NZ_CP116496.1"/>
</dbReference>
<dbReference type="Pfam" id="PF18765">
    <property type="entry name" value="Polbeta"/>
    <property type="match status" value="1"/>
</dbReference>
<accession>A0A0C2MPK0</accession>
<dbReference type="Proteomes" id="UP000031952">
    <property type="component" value="Unassembled WGS sequence"/>
</dbReference>
<feature type="domain" description="Polymerase beta nucleotidyltransferase" evidence="1">
    <location>
        <begin position="15"/>
        <end position="93"/>
    </location>
</feature>
<dbReference type="AlphaFoldDB" id="A0A0C2MPK0"/>
<keyword evidence="3" id="KW-1185">Reference proteome</keyword>
<dbReference type="Gene3D" id="3.30.460.10">
    <property type="entry name" value="Beta Polymerase, domain 2"/>
    <property type="match status" value="1"/>
</dbReference>
<proteinExistence type="predicted"/>
<name>A0A0C2MPK0_9RICK</name>